<evidence type="ECO:0000313" key="3">
    <source>
        <dbReference type="Proteomes" id="UP000184499"/>
    </source>
</evidence>
<proteinExistence type="predicted"/>
<dbReference type="Proteomes" id="UP000184499">
    <property type="component" value="Unassembled WGS sequence"/>
</dbReference>
<gene>
    <name evidence="2" type="ORF">ASPBRDRAFT_39793</name>
</gene>
<sequence length="87" mass="9588">MSNVSLGSVSKQVFNTWSRIDASSVTQSGAYFPKIETFIFKLAIQEQNVTGRPIEREISDSALRSVLPYGDDPPTVQGPSVTLEPYH</sequence>
<dbReference type="AlphaFoldDB" id="A0A1L9USP6"/>
<organism evidence="2 3">
    <name type="scientific">Aspergillus brasiliensis (strain CBS 101740 / IMI 381727 / IBT 21946)</name>
    <dbReference type="NCBI Taxonomy" id="767769"/>
    <lineage>
        <taxon>Eukaryota</taxon>
        <taxon>Fungi</taxon>
        <taxon>Dikarya</taxon>
        <taxon>Ascomycota</taxon>
        <taxon>Pezizomycotina</taxon>
        <taxon>Eurotiomycetes</taxon>
        <taxon>Eurotiomycetidae</taxon>
        <taxon>Eurotiales</taxon>
        <taxon>Aspergillaceae</taxon>
        <taxon>Aspergillus</taxon>
        <taxon>Aspergillus subgen. Circumdati</taxon>
    </lineage>
</organism>
<keyword evidence="3" id="KW-1185">Reference proteome</keyword>
<evidence type="ECO:0000313" key="2">
    <source>
        <dbReference type="EMBL" id="OJJ74620.1"/>
    </source>
</evidence>
<reference evidence="3" key="1">
    <citation type="journal article" date="2017" name="Genome Biol.">
        <title>Comparative genomics reveals high biological diversity and specific adaptations in the industrially and medically important fungal genus Aspergillus.</title>
        <authorList>
            <person name="de Vries R.P."/>
            <person name="Riley R."/>
            <person name="Wiebenga A."/>
            <person name="Aguilar-Osorio G."/>
            <person name="Amillis S."/>
            <person name="Uchima C.A."/>
            <person name="Anderluh G."/>
            <person name="Asadollahi M."/>
            <person name="Askin M."/>
            <person name="Barry K."/>
            <person name="Battaglia E."/>
            <person name="Bayram O."/>
            <person name="Benocci T."/>
            <person name="Braus-Stromeyer S.A."/>
            <person name="Caldana C."/>
            <person name="Canovas D."/>
            <person name="Cerqueira G.C."/>
            <person name="Chen F."/>
            <person name="Chen W."/>
            <person name="Choi C."/>
            <person name="Clum A."/>
            <person name="Dos Santos R.A."/>
            <person name="Damasio A.R."/>
            <person name="Diallinas G."/>
            <person name="Emri T."/>
            <person name="Fekete E."/>
            <person name="Flipphi M."/>
            <person name="Freyberg S."/>
            <person name="Gallo A."/>
            <person name="Gournas C."/>
            <person name="Habgood R."/>
            <person name="Hainaut M."/>
            <person name="Harispe M.L."/>
            <person name="Henrissat B."/>
            <person name="Hilden K.S."/>
            <person name="Hope R."/>
            <person name="Hossain A."/>
            <person name="Karabika E."/>
            <person name="Karaffa L."/>
            <person name="Karanyi Z."/>
            <person name="Krasevec N."/>
            <person name="Kuo A."/>
            <person name="Kusch H."/>
            <person name="LaButti K."/>
            <person name="Lagendijk E.L."/>
            <person name="Lapidus A."/>
            <person name="Levasseur A."/>
            <person name="Lindquist E."/>
            <person name="Lipzen A."/>
            <person name="Logrieco A.F."/>
            <person name="MacCabe A."/>
            <person name="Maekelae M.R."/>
            <person name="Malavazi I."/>
            <person name="Melin P."/>
            <person name="Meyer V."/>
            <person name="Mielnichuk N."/>
            <person name="Miskei M."/>
            <person name="Molnar A.P."/>
            <person name="Mule G."/>
            <person name="Ngan C.Y."/>
            <person name="Orejas M."/>
            <person name="Orosz E."/>
            <person name="Ouedraogo J.P."/>
            <person name="Overkamp K.M."/>
            <person name="Park H.-S."/>
            <person name="Perrone G."/>
            <person name="Piumi F."/>
            <person name="Punt P.J."/>
            <person name="Ram A.F."/>
            <person name="Ramon A."/>
            <person name="Rauscher S."/>
            <person name="Record E."/>
            <person name="Riano-Pachon D.M."/>
            <person name="Robert V."/>
            <person name="Roehrig J."/>
            <person name="Ruller R."/>
            <person name="Salamov A."/>
            <person name="Salih N.S."/>
            <person name="Samson R.A."/>
            <person name="Sandor E."/>
            <person name="Sanguinetti M."/>
            <person name="Schuetze T."/>
            <person name="Sepcic K."/>
            <person name="Shelest E."/>
            <person name="Sherlock G."/>
            <person name="Sophianopoulou V."/>
            <person name="Squina F.M."/>
            <person name="Sun H."/>
            <person name="Susca A."/>
            <person name="Todd R.B."/>
            <person name="Tsang A."/>
            <person name="Unkles S.E."/>
            <person name="van de Wiele N."/>
            <person name="van Rossen-Uffink D."/>
            <person name="Oliveira J.V."/>
            <person name="Vesth T.C."/>
            <person name="Visser J."/>
            <person name="Yu J.-H."/>
            <person name="Zhou M."/>
            <person name="Andersen M.R."/>
            <person name="Archer D.B."/>
            <person name="Baker S.E."/>
            <person name="Benoit I."/>
            <person name="Brakhage A.A."/>
            <person name="Braus G.H."/>
            <person name="Fischer R."/>
            <person name="Frisvad J.C."/>
            <person name="Goldman G.H."/>
            <person name="Houbraken J."/>
            <person name="Oakley B."/>
            <person name="Pocsi I."/>
            <person name="Scazzocchio C."/>
            <person name="Seiboth B."/>
            <person name="vanKuyk P.A."/>
            <person name="Wortman J."/>
            <person name="Dyer P.S."/>
            <person name="Grigoriev I.V."/>
        </authorList>
    </citation>
    <scope>NUCLEOTIDE SEQUENCE [LARGE SCALE GENOMIC DNA]</scope>
    <source>
        <strain evidence="3">CBS 101740 / IMI 381727 / IBT 21946</strain>
    </source>
</reference>
<name>A0A1L9USP6_ASPBC</name>
<evidence type="ECO:0000256" key="1">
    <source>
        <dbReference type="SAM" id="MobiDB-lite"/>
    </source>
</evidence>
<dbReference type="EMBL" id="KV878681">
    <property type="protein sequence ID" value="OJJ74620.1"/>
    <property type="molecule type" value="Genomic_DNA"/>
</dbReference>
<accession>A0A1L9USP6</accession>
<dbReference type="VEuPathDB" id="FungiDB:ASPBRDRAFT_39793"/>
<protein>
    <submittedName>
        <fullName evidence="2">Uncharacterized protein</fullName>
    </submittedName>
</protein>
<dbReference type="RefSeq" id="XP_067481868.1">
    <property type="nucleotide sequence ID" value="XM_067624217.1"/>
</dbReference>
<feature type="region of interest" description="Disordered" evidence="1">
    <location>
        <begin position="65"/>
        <end position="87"/>
    </location>
</feature>
<dbReference type="GeneID" id="93576705"/>